<feature type="region of interest" description="Disordered" evidence="1">
    <location>
        <begin position="346"/>
        <end position="461"/>
    </location>
</feature>
<dbReference type="GO" id="GO:0004180">
    <property type="term" value="F:carboxypeptidase activity"/>
    <property type="evidence" value="ECO:0007669"/>
    <property type="project" value="UniProtKB-KW"/>
</dbReference>
<comment type="caution">
    <text evidence="3">The sequence shown here is derived from an EMBL/GenBank/DDBJ whole genome shotgun (WGS) entry which is preliminary data.</text>
</comment>
<evidence type="ECO:0000256" key="1">
    <source>
        <dbReference type="SAM" id="MobiDB-lite"/>
    </source>
</evidence>
<dbReference type="Pfam" id="PF02557">
    <property type="entry name" value="VanY"/>
    <property type="match status" value="1"/>
</dbReference>
<name>A0A9X2FXU0_9MICO</name>
<protein>
    <submittedName>
        <fullName evidence="3">D-alanyl-D-alanine carboxypeptidase</fullName>
    </submittedName>
</protein>
<feature type="compositionally biased region" description="Basic and acidic residues" evidence="1">
    <location>
        <begin position="1"/>
        <end position="15"/>
    </location>
</feature>
<dbReference type="Proteomes" id="UP001139493">
    <property type="component" value="Unassembled WGS sequence"/>
</dbReference>
<keyword evidence="3" id="KW-0378">Hydrolase</keyword>
<sequence>MRAVPDRPDQSRTEQDGQPGGPGGRLVRRRGAWSGAVALAVTGGVLVSASASVPLPGALPGTAAPTVPSGSTSSALDATGTATRAAAVGAAHREVSVDQVLAVLDRAQKMLRRSPSPDIAQAAAELGMLWTTYRAQELVLAEQDAPARATEGIVDRVTFDQVAVAAMRLANMLDPTSPGALIELRADAGSTLRRSLLETVAAHGASTVGYANGRIPADVLCPLEFAPGHLLRCDAAERLTALSAAFEQRFGYPIPLTDSYRSLATQVAVKGTKPHLAAIPGTSNHGWGLAVDLDDPVAGGASAEYVWLRLHGPDYGWDNPSWARLDGAKPEPWHFEFFAAGAVPDRAVDPSDVGTWAPGGAGGAHEESAARPATHVVERPAAQDRPGAGGSGGDGQGAGGTGGDGAGGTGGDGAGGTGGDDGAADAPDTDAPPAPAPAPAEPPAAPPTEPPAEEPDAPAGLVEDVVGGTVGLVTGTVDGVVGGLVGGLLGAGDTAGAPTD</sequence>
<keyword evidence="3" id="KW-0645">Protease</keyword>
<feature type="domain" description="D-alanyl-D-alanine carboxypeptidase-like core" evidence="2">
    <location>
        <begin position="229"/>
        <end position="339"/>
    </location>
</feature>
<evidence type="ECO:0000313" key="4">
    <source>
        <dbReference type="Proteomes" id="UP001139493"/>
    </source>
</evidence>
<feature type="region of interest" description="Disordered" evidence="1">
    <location>
        <begin position="1"/>
        <end position="28"/>
    </location>
</feature>
<dbReference type="InterPro" id="IPR009045">
    <property type="entry name" value="Zn_M74/Hedgehog-like"/>
</dbReference>
<dbReference type="CDD" id="cd14814">
    <property type="entry name" value="Peptidase_M15"/>
    <property type="match status" value="1"/>
</dbReference>
<dbReference type="AlphaFoldDB" id="A0A9X2FXU0"/>
<dbReference type="Gene3D" id="3.30.1380.10">
    <property type="match status" value="1"/>
</dbReference>
<evidence type="ECO:0000313" key="3">
    <source>
        <dbReference type="EMBL" id="MCP2263129.1"/>
    </source>
</evidence>
<keyword evidence="4" id="KW-1185">Reference proteome</keyword>
<reference evidence="3" key="1">
    <citation type="submission" date="2022-06" db="EMBL/GenBank/DDBJ databases">
        <title>Genomic Encyclopedia of Archaeal and Bacterial Type Strains, Phase II (KMG-II): from individual species to whole genera.</title>
        <authorList>
            <person name="Goeker M."/>
        </authorList>
    </citation>
    <scope>NUCLEOTIDE SEQUENCE</scope>
    <source>
        <strain evidence="3">DSM 26652</strain>
    </source>
</reference>
<proteinExistence type="predicted"/>
<organism evidence="3 4">
    <name type="scientific">Promicromonospora thailandica</name>
    <dbReference type="NCBI Taxonomy" id="765201"/>
    <lineage>
        <taxon>Bacteria</taxon>
        <taxon>Bacillati</taxon>
        <taxon>Actinomycetota</taxon>
        <taxon>Actinomycetes</taxon>
        <taxon>Micrococcales</taxon>
        <taxon>Promicromonosporaceae</taxon>
        <taxon>Promicromonospora</taxon>
    </lineage>
</organism>
<feature type="compositionally biased region" description="Pro residues" evidence="1">
    <location>
        <begin position="430"/>
        <end position="450"/>
    </location>
</feature>
<dbReference type="InterPro" id="IPR003709">
    <property type="entry name" value="VanY-like_core_dom"/>
</dbReference>
<evidence type="ECO:0000259" key="2">
    <source>
        <dbReference type="Pfam" id="PF02557"/>
    </source>
</evidence>
<feature type="compositionally biased region" description="Gly residues" evidence="1">
    <location>
        <begin position="387"/>
        <end position="421"/>
    </location>
</feature>
<dbReference type="EMBL" id="JAMTCS010000001">
    <property type="protein sequence ID" value="MCP2263129.1"/>
    <property type="molecule type" value="Genomic_DNA"/>
</dbReference>
<gene>
    <name evidence="3" type="ORF">APR03_000452</name>
</gene>
<dbReference type="RefSeq" id="WP_253832324.1">
    <property type="nucleotide sequence ID" value="NZ_JAMTCS010000001.1"/>
</dbReference>
<accession>A0A9X2FXU0</accession>
<keyword evidence="3" id="KW-0121">Carboxypeptidase</keyword>
<dbReference type="GO" id="GO:0006508">
    <property type="term" value="P:proteolysis"/>
    <property type="evidence" value="ECO:0007669"/>
    <property type="project" value="InterPro"/>
</dbReference>
<dbReference type="SUPFAM" id="SSF55166">
    <property type="entry name" value="Hedgehog/DD-peptidase"/>
    <property type="match status" value="1"/>
</dbReference>